<dbReference type="InterPro" id="IPR027417">
    <property type="entry name" value="P-loop_NTPase"/>
</dbReference>
<comment type="similarity">
    <text evidence="1">Belongs to the helicase family. DnaB subfamily.</text>
</comment>
<evidence type="ECO:0000256" key="1">
    <source>
        <dbReference type="ARBA" id="ARBA00008428"/>
    </source>
</evidence>
<feature type="domain" description="SF4 helicase" evidence="11">
    <location>
        <begin position="163"/>
        <end position="421"/>
    </location>
</feature>
<keyword evidence="3" id="KW-0547">Nucleotide-binding</keyword>
<organism evidence="12 13">
    <name type="scientific">Brevibacterium antiquum CNRZ 918</name>
    <dbReference type="NCBI Taxonomy" id="1255637"/>
    <lineage>
        <taxon>Bacteria</taxon>
        <taxon>Bacillati</taxon>
        <taxon>Actinomycetota</taxon>
        <taxon>Actinomycetes</taxon>
        <taxon>Micrococcales</taxon>
        <taxon>Brevibacteriaceae</taxon>
        <taxon>Brevibacterium</taxon>
    </lineage>
</organism>
<proteinExistence type="inferred from homology"/>
<evidence type="ECO:0000256" key="4">
    <source>
        <dbReference type="ARBA" id="ARBA00022801"/>
    </source>
</evidence>
<dbReference type="InterPro" id="IPR016136">
    <property type="entry name" value="DNA_helicase_N/primase_C"/>
</dbReference>
<dbReference type="GO" id="GO:0005524">
    <property type="term" value="F:ATP binding"/>
    <property type="evidence" value="ECO:0007669"/>
    <property type="project" value="UniProtKB-KW"/>
</dbReference>
<name>A0A2H1KDY2_9MICO</name>
<dbReference type="GO" id="GO:0006260">
    <property type="term" value="P:DNA replication"/>
    <property type="evidence" value="ECO:0007669"/>
    <property type="project" value="UniProtKB-KW"/>
</dbReference>
<dbReference type="OrthoDB" id="9773982at2"/>
<dbReference type="GO" id="GO:0005829">
    <property type="term" value="C:cytosol"/>
    <property type="evidence" value="ECO:0007669"/>
    <property type="project" value="TreeGrafter"/>
</dbReference>
<dbReference type="RefSeq" id="WP_101620421.1">
    <property type="nucleotide sequence ID" value="NZ_FXZD01000007.1"/>
</dbReference>
<evidence type="ECO:0000256" key="6">
    <source>
        <dbReference type="ARBA" id="ARBA00022840"/>
    </source>
</evidence>
<dbReference type="Gene3D" id="3.40.50.300">
    <property type="entry name" value="P-loop containing nucleotide triphosphate hydrolases"/>
    <property type="match status" value="1"/>
</dbReference>
<dbReference type="InterPro" id="IPR007693">
    <property type="entry name" value="DNA_helicase_DnaB-like_N"/>
</dbReference>
<dbReference type="GO" id="GO:0043139">
    <property type="term" value="F:5'-3' DNA helicase activity"/>
    <property type="evidence" value="ECO:0007669"/>
    <property type="project" value="UniProtKB-EC"/>
</dbReference>
<dbReference type="Gene3D" id="1.10.860.10">
    <property type="entry name" value="DNAb Helicase, Chain A"/>
    <property type="match status" value="1"/>
</dbReference>
<dbReference type="Pfam" id="PF00772">
    <property type="entry name" value="DnaB"/>
    <property type="match status" value="1"/>
</dbReference>
<dbReference type="Pfam" id="PF03796">
    <property type="entry name" value="DnaB_C"/>
    <property type="match status" value="1"/>
</dbReference>
<protein>
    <recommendedName>
        <fullName evidence="9">DNA 5'-3' helicase</fullName>
        <ecNumber evidence="9">5.6.2.3</ecNumber>
    </recommendedName>
</protein>
<dbReference type="Proteomes" id="UP000234433">
    <property type="component" value="Unassembled WGS sequence"/>
</dbReference>
<evidence type="ECO:0000256" key="10">
    <source>
        <dbReference type="ARBA" id="ARBA00048954"/>
    </source>
</evidence>
<dbReference type="GO" id="GO:0016887">
    <property type="term" value="F:ATP hydrolysis activity"/>
    <property type="evidence" value="ECO:0007669"/>
    <property type="project" value="RHEA"/>
</dbReference>
<evidence type="ECO:0000256" key="8">
    <source>
        <dbReference type="ARBA" id="ARBA00023235"/>
    </source>
</evidence>
<sequence length="431" mass="47909">MTDESQRTIELGILGNVLLKDGETLETLSAAAEDFHEPRYGSLWETFQQMKRDGRPVNIATVMAEIAKDKNLQRQLGADELSTMLREAPITIVAEEYTRILAENAARRRLMLVGSTLIDMAQSGEDSESIVAHIQSSLEAVESRSPVAIKPMSEEMWDTIKEMEQPPRYVATPWQELNDLIAGWRPEALYVIGARPGSGKTLVALQAAVQELQSGPVLMCTLEMGRGEIHKRVFSQLLHIPLGHVLNSNMSRSEWERLKGIKADGLDQLYINDDAMLTVEGVKRHATALKRGPGLSMIVVDYLQLMGSTDKRDQGRKRHEEIARWTRSLKILSKTLGVPVVILSQLNRESTRGSMPGLADLRESGAIEQDADCVILLHREDPDPGTPLNVAVAKNRQGRMGNFSLDWDGEFAQVHDPQFKPSFATNRALSA</sequence>
<comment type="catalytic activity">
    <reaction evidence="10">
        <text>ATP + H2O = ADP + phosphate + H(+)</text>
        <dbReference type="Rhea" id="RHEA:13065"/>
        <dbReference type="ChEBI" id="CHEBI:15377"/>
        <dbReference type="ChEBI" id="CHEBI:15378"/>
        <dbReference type="ChEBI" id="CHEBI:30616"/>
        <dbReference type="ChEBI" id="CHEBI:43474"/>
        <dbReference type="ChEBI" id="CHEBI:456216"/>
        <dbReference type="EC" id="5.6.2.3"/>
    </reaction>
</comment>
<dbReference type="PROSITE" id="PS51199">
    <property type="entry name" value="SF4_HELICASE"/>
    <property type="match status" value="1"/>
</dbReference>
<dbReference type="PANTHER" id="PTHR30153:SF2">
    <property type="entry name" value="REPLICATIVE DNA HELICASE"/>
    <property type="match status" value="1"/>
</dbReference>
<dbReference type="InterPro" id="IPR036185">
    <property type="entry name" value="DNA_heli_DnaB-like_N_sf"/>
</dbReference>
<evidence type="ECO:0000256" key="3">
    <source>
        <dbReference type="ARBA" id="ARBA00022741"/>
    </source>
</evidence>
<keyword evidence="6" id="KW-0067">ATP-binding</keyword>
<dbReference type="EC" id="5.6.2.3" evidence="9"/>
<gene>
    <name evidence="12" type="ORF">BANT918_02374</name>
</gene>
<dbReference type="SUPFAM" id="SSF48024">
    <property type="entry name" value="N-terminal domain of DnaB helicase"/>
    <property type="match status" value="1"/>
</dbReference>
<dbReference type="GO" id="GO:0003677">
    <property type="term" value="F:DNA binding"/>
    <property type="evidence" value="ECO:0007669"/>
    <property type="project" value="UniProtKB-KW"/>
</dbReference>
<evidence type="ECO:0000256" key="5">
    <source>
        <dbReference type="ARBA" id="ARBA00022806"/>
    </source>
</evidence>
<keyword evidence="8" id="KW-0413">Isomerase</keyword>
<dbReference type="PANTHER" id="PTHR30153">
    <property type="entry name" value="REPLICATIVE DNA HELICASE DNAB"/>
    <property type="match status" value="1"/>
</dbReference>
<dbReference type="EMBL" id="FXZD01000007">
    <property type="protein sequence ID" value="SMX97940.1"/>
    <property type="molecule type" value="Genomic_DNA"/>
</dbReference>
<dbReference type="SUPFAM" id="SSF52540">
    <property type="entry name" value="P-loop containing nucleoside triphosphate hydrolases"/>
    <property type="match status" value="1"/>
</dbReference>
<dbReference type="InterPro" id="IPR007694">
    <property type="entry name" value="DNA_helicase_DnaB-like_C"/>
</dbReference>
<keyword evidence="4 12" id="KW-0378">Hydrolase</keyword>
<evidence type="ECO:0000259" key="11">
    <source>
        <dbReference type="PROSITE" id="PS51199"/>
    </source>
</evidence>
<keyword evidence="7" id="KW-0238">DNA-binding</keyword>
<evidence type="ECO:0000256" key="9">
    <source>
        <dbReference type="ARBA" id="ARBA00044969"/>
    </source>
</evidence>
<keyword evidence="2" id="KW-0235">DNA replication</keyword>
<reference evidence="12 13" key="1">
    <citation type="submission" date="2017-03" db="EMBL/GenBank/DDBJ databases">
        <authorList>
            <person name="Afonso C.L."/>
            <person name="Miller P.J."/>
            <person name="Scott M.A."/>
            <person name="Spackman E."/>
            <person name="Goraichik I."/>
            <person name="Dimitrov K.M."/>
            <person name="Suarez D.L."/>
            <person name="Swayne D.E."/>
        </authorList>
    </citation>
    <scope>NUCLEOTIDE SEQUENCE [LARGE SCALE GENOMIC DNA]</scope>
    <source>
        <strain evidence="12 13">CNRZ 918</strain>
    </source>
</reference>
<evidence type="ECO:0000313" key="13">
    <source>
        <dbReference type="Proteomes" id="UP000234433"/>
    </source>
</evidence>
<accession>A0A2H1KDY2</accession>
<evidence type="ECO:0000313" key="12">
    <source>
        <dbReference type="EMBL" id="SMX97940.1"/>
    </source>
</evidence>
<evidence type="ECO:0000256" key="7">
    <source>
        <dbReference type="ARBA" id="ARBA00023125"/>
    </source>
</evidence>
<keyword evidence="5 12" id="KW-0347">Helicase</keyword>
<evidence type="ECO:0000256" key="2">
    <source>
        <dbReference type="ARBA" id="ARBA00022705"/>
    </source>
</evidence>
<dbReference type="AlphaFoldDB" id="A0A2H1KDY2"/>